<feature type="signal peptide" evidence="1">
    <location>
        <begin position="1"/>
        <end position="27"/>
    </location>
</feature>
<feature type="chain" id="PRO_5046303364" description="Copper resistance protein CopB" evidence="1">
    <location>
        <begin position="28"/>
        <end position="245"/>
    </location>
</feature>
<dbReference type="SUPFAM" id="SSF103515">
    <property type="entry name" value="Autotransporter"/>
    <property type="match status" value="1"/>
</dbReference>
<dbReference type="RefSeq" id="WP_188575310.1">
    <property type="nucleotide sequence ID" value="NZ_BMDZ01000006.1"/>
</dbReference>
<comment type="caution">
    <text evidence="2">The sequence shown here is derived from an EMBL/GenBank/DDBJ whole genome shotgun (WGS) entry which is preliminary data.</text>
</comment>
<sequence length="245" mass="27090">MTVHARRQGLITAMTLLPILAAPPAEAAEAGQIFTFLQAEQLERRSRDGADSLNWDIQGWIGTDDHRAWLKSEGETTDRGRLAEAEIQLLYSRRLDAFYDLQAGLRYDPEPAGDDGAPARSFAVLGIQGLAPQWFEVGASAFVSHDGEVSARLNAGYDLSVTRRLVLQPTAELNVALQDVPERGVGSGVNDLELALRLRYDLTRKIGPYIGVNWRRMMGQTARLAREDGEDDDDLAVVTGIRLWF</sequence>
<gene>
    <name evidence="2" type="ORF">GCM10011505_08860</name>
</gene>
<keyword evidence="3" id="KW-1185">Reference proteome</keyword>
<keyword evidence="1" id="KW-0732">Signal</keyword>
<evidence type="ECO:0008006" key="4">
    <source>
        <dbReference type="Google" id="ProtNLM"/>
    </source>
</evidence>
<reference evidence="3" key="1">
    <citation type="journal article" date="2019" name="Int. J. Syst. Evol. Microbiol.">
        <title>The Global Catalogue of Microorganisms (GCM) 10K type strain sequencing project: providing services to taxonomists for standard genome sequencing and annotation.</title>
        <authorList>
            <consortium name="The Broad Institute Genomics Platform"/>
            <consortium name="The Broad Institute Genome Sequencing Center for Infectious Disease"/>
            <person name="Wu L."/>
            <person name="Ma J."/>
        </authorList>
    </citation>
    <scope>NUCLEOTIDE SEQUENCE [LARGE SCALE GENOMIC DNA]</scope>
    <source>
        <strain evidence="3">CGMCC 1.10188</strain>
    </source>
</reference>
<protein>
    <recommendedName>
        <fullName evidence="4">Copper resistance protein CopB</fullName>
    </recommendedName>
</protein>
<evidence type="ECO:0000313" key="3">
    <source>
        <dbReference type="Proteomes" id="UP000603352"/>
    </source>
</evidence>
<dbReference type="Pfam" id="PF05275">
    <property type="entry name" value="CopB"/>
    <property type="match status" value="1"/>
</dbReference>
<dbReference type="InterPro" id="IPR007939">
    <property type="entry name" value="Cu-R_B_prcur"/>
</dbReference>
<evidence type="ECO:0000313" key="2">
    <source>
        <dbReference type="EMBL" id="GGB29733.1"/>
    </source>
</evidence>
<dbReference type="Proteomes" id="UP000603352">
    <property type="component" value="Unassembled WGS sequence"/>
</dbReference>
<evidence type="ECO:0000256" key="1">
    <source>
        <dbReference type="SAM" id="SignalP"/>
    </source>
</evidence>
<accession>A0ABQ1IC59</accession>
<proteinExistence type="predicted"/>
<name>A0ABQ1IC59_9PROT</name>
<organism evidence="2 3">
    <name type="scientific">Tistrella bauzanensis</name>
    <dbReference type="NCBI Taxonomy" id="657419"/>
    <lineage>
        <taxon>Bacteria</taxon>
        <taxon>Pseudomonadati</taxon>
        <taxon>Pseudomonadota</taxon>
        <taxon>Alphaproteobacteria</taxon>
        <taxon>Geminicoccales</taxon>
        <taxon>Geminicoccaceae</taxon>
        <taxon>Tistrella</taxon>
    </lineage>
</organism>
<dbReference type="InterPro" id="IPR036709">
    <property type="entry name" value="Autotransporte_beta_dom_sf"/>
</dbReference>
<dbReference type="EMBL" id="BMDZ01000006">
    <property type="protein sequence ID" value="GGB29733.1"/>
    <property type="molecule type" value="Genomic_DNA"/>
</dbReference>